<feature type="compositionally biased region" description="Polar residues" evidence="1">
    <location>
        <begin position="111"/>
        <end position="129"/>
    </location>
</feature>
<gene>
    <name evidence="2" type="ORF">TTEB3V08_LOCUS9088</name>
</gene>
<name>A0A7R9IMN5_9NEOP</name>
<protein>
    <submittedName>
        <fullName evidence="2">Uncharacterized protein</fullName>
    </submittedName>
</protein>
<evidence type="ECO:0000313" key="2">
    <source>
        <dbReference type="EMBL" id="CAD7461175.1"/>
    </source>
</evidence>
<feature type="region of interest" description="Disordered" evidence="1">
    <location>
        <begin position="110"/>
        <end position="129"/>
    </location>
</feature>
<evidence type="ECO:0000256" key="1">
    <source>
        <dbReference type="SAM" id="MobiDB-lite"/>
    </source>
</evidence>
<feature type="compositionally biased region" description="Low complexity" evidence="1">
    <location>
        <begin position="80"/>
        <end position="89"/>
    </location>
</feature>
<dbReference type="EMBL" id="OE004441">
    <property type="protein sequence ID" value="CAD7461175.1"/>
    <property type="molecule type" value="Genomic_DNA"/>
</dbReference>
<organism evidence="2">
    <name type="scientific">Timema tahoe</name>
    <dbReference type="NCBI Taxonomy" id="61484"/>
    <lineage>
        <taxon>Eukaryota</taxon>
        <taxon>Metazoa</taxon>
        <taxon>Ecdysozoa</taxon>
        <taxon>Arthropoda</taxon>
        <taxon>Hexapoda</taxon>
        <taxon>Insecta</taxon>
        <taxon>Pterygota</taxon>
        <taxon>Neoptera</taxon>
        <taxon>Polyneoptera</taxon>
        <taxon>Phasmatodea</taxon>
        <taxon>Timematodea</taxon>
        <taxon>Timematoidea</taxon>
        <taxon>Timematidae</taxon>
        <taxon>Timema</taxon>
    </lineage>
</organism>
<accession>A0A7R9IMN5</accession>
<feature type="region of interest" description="Disordered" evidence="1">
    <location>
        <begin position="66"/>
        <end position="93"/>
    </location>
</feature>
<reference evidence="2" key="1">
    <citation type="submission" date="2020-11" db="EMBL/GenBank/DDBJ databases">
        <authorList>
            <person name="Tran Van P."/>
        </authorList>
    </citation>
    <scope>NUCLEOTIDE SEQUENCE</scope>
</reference>
<dbReference type="AlphaFoldDB" id="A0A7R9IMN5"/>
<sequence length="250" mass="27334">MASWSHYSRVGLDCRRRGDRGSIPVGCTEVSKNNEYSSENSVFKEGCFPVLESLKTSPIQVMPKFVPLGTPSKQREDSGTTATSITTTTPPRSFVFGQNLHERIAGDAVTGESTDCNAPPTEESTSTNNVTINKSAVATTNGTSEMLFTSVIKMDSTCDSGGERSGKSLSEAAREYEEARAVKRKYDQVAVVTGEEGEHNVLQCSWQHLEVPGSIPSAYRFSLKYRLWNRINSDLGKLRLTAGVFVVLFT</sequence>
<proteinExistence type="predicted"/>